<proteinExistence type="predicted"/>
<evidence type="ECO:0000256" key="1">
    <source>
        <dbReference type="SAM" id="MobiDB-lite"/>
    </source>
</evidence>
<name>A0ABY9VT52_9ACTN</name>
<accession>A0ABY9VT52</accession>
<reference evidence="2 3" key="1">
    <citation type="submission" date="2023-09" db="EMBL/GenBank/DDBJ databases">
        <title>Genome completion map analysis of the actinomycetes C11-1.</title>
        <authorList>
            <person name="Qin P."/>
            <person name="Guan P."/>
        </authorList>
    </citation>
    <scope>NUCLEOTIDE SEQUENCE [LARGE SCALE GENOMIC DNA]</scope>
    <source>
        <strain evidence="2 3">C11-1</strain>
    </source>
</reference>
<feature type="compositionally biased region" description="Polar residues" evidence="1">
    <location>
        <begin position="103"/>
        <end position="113"/>
    </location>
</feature>
<sequence length="113" mass="11992">MRVTGGSGASVARLLPWTGTGGKPCYVVGDGAGRVSRRADEVEEIQLDMAYELLGHADDLLTGPGVTAPEIHFLARRLAESLEHVQRIAESRGSRLEAALAQPQPQSNSETSP</sequence>
<evidence type="ECO:0000313" key="2">
    <source>
        <dbReference type="EMBL" id="WNF27114.1"/>
    </source>
</evidence>
<evidence type="ECO:0000313" key="3">
    <source>
        <dbReference type="Proteomes" id="UP001303236"/>
    </source>
</evidence>
<protein>
    <submittedName>
        <fullName evidence="2">Uncharacterized protein</fullName>
    </submittedName>
</protein>
<dbReference type="Proteomes" id="UP001303236">
    <property type="component" value="Chromosome"/>
</dbReference>
<dbReference type="EMBL" id="CP134500">
    <property type="protein sequence ID" value="WNF27114.1"/>
    <property type="molecule type" value="Genomic_DNA"/>
</dbReference>
<gene>
    <name evidence="2" type="ORF">RI138_09835</name>
</gene>
<organism evidence="2 3">
    <name type="scientific">Streptomyces durocortorensis</name>
    <dbReference type="NCBI Taxonomy" id="2811104"/>
    <lineage>
        <taxon>Bacteria</taxon>
        <taxon>Bacillati</taxon>
        <taxon>Actinomycetota</taxon>
        <taxon>Actinomycetes</taxon>
        <taxon>Kitasatosporales</taxon>
        <taxon>Streptomycetaceae</taxon>
        <taxon>Streptomyces</taxon>
    </lineage>
</organism>
<keyword evidence="3" id="KW-1185">Reference proteome</keyword>
<feature type="region of interest" description="Disordered" evidence="1">
    <location>
        <begin position="93"/>
        <end position="113"/>
    </location>
</feature>